<keyword evidence="2 5" id="KW-0812">Transmembrane</keyword>
<dbReference type="PANTHER" id="PTHR10250:SF26">
    <property type="entry name" value="GLUTATHIONE S-TRANSFERASE 3, MITOCHONDRIAL"/>
    <property type="match status" value="1"/>
</dbReference>
<dbReference type="Proteomes" id="UP000254866">
    <property type="component" value="Unassembled WGS sequence"/>
</dbReference>
<dbReference type="InterPro" id="IPR023352">
    <property type="entry name" value="MAPEG-like_dom_sf"/>
</dbReference>
<protein>
    <submittedName>
        <fullName evidence="6">Uncharacterized protein</fullName>
    </submittedName>
</protein>
<dbReference type="STRING" id="2656787.A0A370TGI8"/>
<sequence length="147" mass="15630">MATIAIDPNYGYVLLAATSTFFMNFVHGANSGKYRKAAKVAYPAGYAPADRTDEAAQKFNCAQRSHANFIENQPTAVAAMLIGGLRFPLAAASLGATWTVFRYVYMVGYSSGGGDGKGRLKGMPFWIAQLGLIGLAGYTGLSLVMGW</sequence>
<keyword evidence="7" id="KW-1185">Reference proteome</keyword>
<keyword evidence="4 5" id="KW-0472">Membrane</keyword>
<dbReference type="InterPro" id="IPR001129">
    <property type="entry name" value="Membr-assoc_MAPEG"/>
</dbReference>
<evidence type="ECO:0000256" key="5">
    <source>
        <dbReference type="SAM" id="Phobius"/>
    </source>
</evidence>
<dbReference type="RefSeq" id="XP_031867299.1">
    <property type="nucleotide sequence ID" value="XM_032016068.1"/>
</dbReference>
<dbReference type="GO" id="GO:0004364">
    <property type="term" value="F:glutathione transferase activity"/>
    <property type="evidence" value="ECO:0007669"/>
    <property type="project" value="TreeGrafter"/>
</dbReference>
<dbReference type="GO" id="GO:0016020">
    <property type="term" value="C:membrane"/>
    <property type="evidence" value="ECO:0007669"/>
    <property type="project" value="UniProtKB-SubCell"/>
</dbReference>
<dbReference type="GO" id="GO:0005635">
    <property type="term" value="C:nuclear envelope"/>
    <property type="evidence" value="ECO:0007669"/>
    <property type="project" value="TreeGrafter"/>
</dbReference>
<dbReference type="SUPFAM" id="SSF161084">
    <property type="entry name" value="MAPEG domain-like"/>
    <property type="match status" value="1"/>
</dbReference>
<evidence type="ECO:0000256" key="4">
    <source>
        <dbReference type="ARBA" id="ARBA00023136"/>
    </source>
</evidence>
<accession>A0A370TGI8</accession>
<comment type="subcellular location">
    <subcellularLocation>
        <location evidence="1">Membrane</location>
        <topology evidence="1">Multi-pass membrane protein</topology>
    </subcellularLocation>
</comment>
<evidence type="ECO:0000256" key="2">
    <source>
        <dbReference type="ARBA" id="ARBA00022692"/>
    </source>
</evidence>
<dbReference type="OrthoDB" id="410651at2759"/>
<dbReference type="GO" id="GO:0005783">
    <property type="term" value="C:endoplasmic reticulum"/>
    <property type="evidence" value="ECO:0007669"/>
    <property type="project" value="TreeGrafter"/>
</dbReference>
<dbReference type="GeneID" id="43600294"/>
<dbReference type="InterPro" id="IPR050997">
    <property type="entry name" value="MAPEG"/>
</dbReference>
<comment type="caution">
    <text evidence="6">The sequence shown here is derived from an EMBL/GenBank/DDBJ whole genome shotgun (WGS) entry which is preliminary data.</text>
</comment>
<feature type="transmembrane region" description="Helical" evidence="5">
    <location>
        <begin position="87"/>
        <end position="105"/>
    </location>
</feature>
<dbReference type="Gene3D" id="1.20.120.550">
    <property type="entry name" value="Membrane associated eicosanoid/glutathione metabolism-like domain"/>
    <property type="match status" value="1"/>
</dbReference>
<dbReference type="AlphaFoldDB" id="A0A370TGI8"/>
<evidence type="ECO:0000313" key="7">
    <source>
        <dbReference type="Proteomes" id="UP000254866"/>
    </source>
</evidence>
<dbReference type="Pfam" id="PF01124">
    <property type="entry name" value="MAPEG"/>
    <property type="match status" value="1"/>
</dbReference>
<keyword evidence="3 5" id="KW-1133">Transmembrane helix</keyword>
<dbReference type="GO" id="GO:0004602">
    <property type="term" value="F:glutathione peroxidase activity"/>
    <property type="evidence" value="ECO:0007669"/>
    <property type="project" value="TreeGrafter"/>
</dbReference>
<proteinExistence type="predicted"/>
<feature type="transmembrane region" description="Helical" evidence="5">
    <location>
        <begin position="125"/>
        <end position="145"/>
    </location>
</feature>
<feature type="transmembrane region" description="Helical" evidence="5">
    <location>
        <begin position="12"/>
        <end position="29"/>
    </location>
</feature>
<dbReference type="PANTHER" id="PTHR10250">
    <property type="entry name" value="MICROSOMAL GLUTATHIONE S-TRANSFERASE"/>
    <property type="match status" value="1"/>
</dbReference>
<gene>
    <name evidence="6" type="ORF">BP5553_07445</name>
</gene>
<evidence type="ECO:0000313" key="6">
    <source>
        <dbReference type="EMBL" id="RDL34317.1"/>
    </source>
</evidence>
<evidence type="ECO:0000256" key="1">
    <source>
        <dbReference type="ARBA" id="ARBA00004141"/>
    </source>
</evidence>
<organism evidence="6 7">
    <name type="scientific">Venustampulla echinocandica</name>
    <dbReference type="NCBI Taxonomy" id="2656787"/>
    <lineage>
        <taxon>Eukaryota</taxon>
        <taxon>Fungi</taxon>
        <taxon>Dikarya</taxon>
        <taxon>Ascomycota</taxon>
        <taxon>Pezizomycotina</taxon>
        <taxon>Leotiomycetes</taxon>
        <taxon>Helotiales</taxon>
        <taxon>Pleuroascaceae</taxon>
        <taxon>Venustampulla</taxon>
    </lineage>
</organism>
<reference evidence="6 7" key="1">
    <citation type="journal article" date="2018" name="IMA Fungus">
        <title>IMA Genome-F 9: Draft genome sequence of Annulohypoxylon stygium, Aspergillus mulundensis, Berkeleyomyces basicola (syn. Thielaviopsis basicola), Ceratocystis smalleyi, two Cercospora beticola strains, Coleophoma cylindrospora, Fusarium fracticaudum, Phialophora cf. hyalina, and Morchella septimelata.</title>
        <authorList>
            <person name="Wingfield B.D."/>
            <person name="Bills G.F."/>
            <person name="Dong Y."/>
            <person name="Huang W."/>
            <person name="Nel W.J."/>
            <person name="Swalarsk-Parry B.S."/>
            <person name="Vaghefi N."/>
            <person name="Wilken P.M."/>
            <person name="An Z."/>
            <person name="de Beer Z.W."/>
            <person name="De Vos L."/>
            <person name="Chen L."/>
            <person name="Duong T.A."/>
            <person name="Gao Y."/>
            <person name="Hammerbacher A."/>
            <person name="Kikkert J.R."/>
            <person name="Li Y."/>
            <person name="Li H."/>
            <person name="Li K."/>
            <person name="Li Q."/>
            <person name="Liu X."/>
            <person name="Ma X."/>
            <person name="Naidoo K."/>
            <person name="Pethybridge S.J."/>
            <person name="Sun J."/>
            <person name="Steenkamp E.T."/>
            <person name="van der Nest M.A."/>
            <person name="van Wyk S."/>
            <person name="Wingfield M.J."/>
            <person name="Xiong C."/>
            <person name="Yue Q."/>
            <person name="Zhang X."/>
        </authorList>
    </citation>
    <scope>NUCLEOTIDE SEQUENCE [LARGE SCALE GENOMIC DNA]</scope>
    <source>
        <strain evidence="6 7">BP 5553</strain>
    </source>
</reference>
<dbReference type="EMBL" id="NPIC01000007">
    <property type="protein sequence ID" value="RDL34317.1"/>
    <property type="molecule type" value="Genomic_DNA"/>
</dbReference>
<name>A0A370TGI8_9HELO</name>
<evidence type="ECO:0000256" key="3">
    <source>
        <dbReference type="ARBA" id="ARBA00022989"/>
    </source>
</evidence>